<dbReference type="RefSeq" id="WP_132529803.1">
    <property type="nucleotide sequence ID" value="NZ_BMJO01000003.1"/>
</dbReference>
<dbReference type="PANTHER" id="PTHR34220">
    <property type="entry name" value="SENSOR HISTIDINE KINASE YPDA"/>
    <property type="match status" value="1"/>
</dbReference>
<name>A0A4R2HHT4_9SPHI</name>
<keyword evidence="1" id="KW-0812">Transmembrane</keyword>
<evidence type="ECO:0000313" key="4">
    <source>
        <dbReference type="Proteomes" id="UP000295684"/>
    </source>
</evidence>
<reference evidence="3 4" key="1">
    <citation type="submission" date="2019-03" db="EMBL/GenBank/DDBJ databases">
        <title>Genomic Encyclopedia of Type Strains, Phase IV (KMG-IV): sequencing the most valuable type-strain genomes for metagenomic binning, comparative biology and taxonomic classification.</title>
        <authorList>
            <person name="Goeker M."/>
        </authorList>
    </citation>
    <scope>NUCLEOTIDE SEQUENCE [LARGE SCALE GENOMIC DNA]</scope>
    <source>
        <strain evidence="3 4">DSM 103236</strain>
    </source>
</reference>
<dbReference type="Proteomes" id="UP000295684">
    <property type="component" value="Unassembled WGS sequence"/>
</dbReference>
<dbReference type="PANTHER" id="PTHR34220:SF7">
    <property type="entry name" value="SENSOR HISTIDINE KINASE YPDA"/>
    <property type="match status" value="1"/>
</dbReference>
<dbReference type="InterPro" id="IPR010559">
    <property type="entry name" value="Sig_transdc_His_kin_internal"/>
</dbReference>
<dbReference type="GO" id="GO:0000155">
    <property type="term" value="F:phosphorelay sensor kinase activity"/>
    <property type="evidence" value="ECO:0007669"/>
    <property type="project" value="InterPro"/>
</dbReference>
<feature type="transmembrane region" description="Helical" evidence="1">
    <location>
        <begin position="81"/>
        <end position="102"/>
    </location>
</feature>
<proteinExistence type="predicted"/>
<evidence type="ECO:0000256" key="1">
    <source>
        <dbReference type="SAM" id="Phobius"/>
    </source>
</evidence>
<sequence>MINYFKKKPLNKKNIKIHLLGWCMFIIYDAFIGGLVKGSFGTPGNYIVHYIINISLFYVHALIILPIALKSIIQSIFKLPILLFLELCVYECIIYAVDAFLIKYTNILAIDGLHFDRTFILAYIWRGLYFMLFSTGYYLFRRYKAERDKNEALQQSHFEMHLKKEVIEKKMAQAKIAFLIAQINPHFLFNTLNYIYYTIVKDSPDNAESIMILSKLMRYSSDIENAEETILLVKEAEYVSWLMELYKIRLKQNFIMSFDASPQAKEWKIIPFLLITVAENILKHGLISDPRHPAILTIAQDNEGNLLITSLNKIKKAIDPSGLKSGLANLEERMRIFYDNQASLEYKANLEQNFELRIMIPKTFKT</sequence>
<comment type="caution">
    <text evidence="3">The sequence shown here is derived from an EMBL/GenBank/DDBJ whole genome shotgun (WGS) entry which is preliminary data.</text>
</comment>
<keyword evidence="1" id="KW-0472">Membrane</keyword>
<evidence type="ECO:0000259" key="2">
    <source>
        <dbReference type="Pfam" id="PF06580"/>
    </source>
</evidence>
<feature type="transmembrane region" description="Helical" evidence="1">
    <location>
        <begin position="20"/>
        <end position="40"/>
    </location>
</feature>
<organism evidence="3 4">
    <name type="scientific">Pedobacter psychrotolerans</name>
    <dbReference type="NCBI Taxonomy" id="1843235"/>
    <lineage>
        <taxon>Bacteria</taxon>
        <taxon>Pseudomonadati</taxon>
        <taxon>Bacteroidota</taxon>
        <taxon>Sphingobacteriia</taxon>
        <taxon>Sphingobacteriales</taxon>
        <taxon>Sphingobacteriaceae</taxon>
        <taxon>Pedobacter</taxon>
    </lineage>
</organism>
<dbReference type="EMBL" id="SLWO01000002">
    <property type="protein sequence ID" value="TCO28793.1"/>
    <property type="molecule type" value="Genomic_DNA"/>
</dbReference>
<gene>
    <name evidence="3" type="ORF">EV200_102210</name>
</gene>
<feature type="transmembrane region" description="Helical" evidence="1">
    <location>
        <begin position="122"/>
        <end position="140"/>
    </location>
</feature>
<evidence type="ECO:0000313" key="3">
    <source>
        <dbReference type="EMBL" id="TCO28793.1"/>
    </source>
</evidence>
<feature type="transmembrane region" description="Helical" evidence="1">
    <location>
        <begin position="46"/>
        <end position="69"/>
    </location>
</feature>
<dbReference type="Pfam" id="PF06580">
    <property type="entry name" value="His_kinase"/>
    <property type="match status" value="1"/>
</dbReference>
<keyword evidence="3" id="KW-0418">Kinase</keyword>
<dbReference type="OrthoDB" id="9792992at2"/>
<dbReference type="AlphaFoldDB" id="A0A4R2HHT4"/>
<feature type="domain" description="Signal transduction histidine kinase internal region" evidence="2">
    <location>
        <begin position="174"/>
        <end position="253"/>
    </location>
</feature>
<keyword evidence="3" id="KW-0808">Transferase</keyword>
<accession>A0A4R2HHT4</accession>
<keyword evidence="1" id="KW-1133">Transmembrane helix</keyword>
<dbReference type="InterPro" id="IPR050640">
    <property type="entry name" value="Bact_2-comp_sensor_kinase"/>
</dbReference>
<protein>
    <submittedName>
        <fullName evidence="3">Histidine kinase</fullName>
    </submittedName>
</protein>
<dbReference type="GO" id="GO:0016020">
    <property type="term" value="C:membrane"/>
    <property type="evidence" value="ECO:0007669"/>
    <property type="project" value="InterPro"/>
</dbReference>